<dbReference type="Ensembl" id="ENSACAT00000050713.1">
    <property type="protein sequence ID" value="ENSACAP00000033995.1"/>
    <property type="gene ID" value="ENSACAG00000029056.2"/>
</dbReference>
<organism evidence="9 10">
    <name type="scientific">Anolis carolinensis</name>
    <name type="common">Green anole</name>
    <name type="synonym">American chameleon</name>
    <dbReference type="NCBI Taxonomy" id="28377"/>
    <lineage>
        <taxon>Eukaryota</taxon>
        <taxon>Metazoa</taxon>
        <taxon>Chordata</taxon>
        <taxon>Craniata</taxon>
        <taxon>Vertebrata</taxon>
        <taxon>Euteleostomi</taxon>
        <taxon>Lepidosauria</taxon>
        <taxon>Squamata</taxon>
        <taxon>Bifurcata</taxon>
        <taxon>Unidentata</taxon>
        <taxon>Episquamata</taxon>
        <taxon>Toxicofera</taxon>
        <taxon>Iguania</taxon>
        <taxon>Dactyloidae</taxon>
        <taxon>Anolis</taxon>
    </lineage>
</organism>
<reference evidence="9" key="1">
    <citation type="submission" date="2009-12" db="EMBL/GenBank/DDBJ databases">
        <title>The Genome Sequence of Anolis carolinensis (Green Anole Lizard).</title>
        <authorList>
            <consortium name="The Genome Sequencing Platform"/>
            <person name="Di Palma F."/>
            <person name="Alfoldi J."/>
            <person name="Heiman D."/>
            <person name="Young S."/>
            <person name="Grabherr M."/>
            <person name="Johnson J."/>
            <person name="Lander E.S."/>
            <person name="Lindblad-Toh K."/>
        </authorList>
    </citation>
    <scope>NUCLEOTIDE SEQUENCE [LARGE SCALE GENOMIC DNA]</scope>
    <source>
        <strain evidence="9">JBL SC #1</strain>
    </source>
</reference>
<dbReference type="OrthoDB" id="1607513at2759"/>
<dbReference type="PANTHER" id="PTHR46169:SF9">
    <property type="entry name" value="SI:DKEYP-117B8.4"/>
    <property type="match status" value="1"/>
</dbReference>
<dbReference type="SUPFAM" id="SSF57667">
    <property type="entry name" value="beta-beta-alpha zinc fingers"/>
    <property type="match status" value="1"/>
</dbReference>
<evidence type="ECO:0000259" key="8">
    <source>
        <dbReference type="PROSITE" id="PS50808"/>
    </source>
</evidence>
<protein>
    <recommendedName>
        <fullName evidence="8">BED-type domain-containing protein</fullName>
    </recommendedName>
</protein>
<keyword evidence="10" id="KW-1185">Reference proteome</keyword>
<dbReference type="Pfam" id="PF05699">
    <property type="entry name" value="Dimer_Tnp_hAT"/>
    <property type="match status" value="1"/>
</dbReference>
<evidence type="ECO:0000256" key="7">
    <source>
        <dbReference type="PROSITE-ProRule" id="PRU00027"/>
    </source>
</evidence>
<dbReference type="GO" id="GO:0006357">
    <property type="term" value="P:regulation of transcription by RNA polymerase II"/>
    <property type="evidence" value="ECO:0000318"/>
    <property type="project" value="GO_Central"/>
</dbReference>
<name>A0A803TFK5_ANOCA</name>
<dbReference type="Proteomes" id="UP000001646">
    <property type="component" value="Unplaced"/>
</dbReference>
<evidence type="ECO:0000256" key="3">
    <source>
        <dbReference type="ARBA" id="ARBA00022771"/>
    </source>
</evidence>
<evidence type="ECO:0000256" key="6">
    <source>
        <dbReference type="ARBA" id="ARBA00023242"/>
    </source>
</evidence>
<gene>
    <name evidence="9" type="primary">LOC103280980</name>
</gene>
<evidence type="ECO:0000256" key="2">
    <source>
        <dbReference type="ARBA" id="ARBA00022723"/>
    </source>
</evidence>
<dbReference type="GO" id="GO:0008270">
    <property type="term" value="F:zinc ion binding"/>
    <property type="evidence" value="ECO:0007669"/>
    <property type="project" value="UniProtKB-KW"/>
</dbReference>
<sequence>MSVSSSSLLPLWDYCYNPGTFFMLLCTFQRSPGRITSEERLGCNSHFAAPGAARLQCKPLRLRYAQDNKGIDMEDVSSKRVSDFLQKCVKLEDHERDAQPKEEILEVQSLPILAPSYPQTVQEEISMVFNTCAMPANLGPCTRRRREKSTGHDGTSTSLYVDRRKSKVWNYYTKLGDAYVECNVCKKQLSFHNSTTTMREHLVRKHSIRDTLLSQLKDDQISDPDYIAQENAIKRARQLTPENSNQYHTVPCTEPRTDVILELVLEMIFRDLHPLSVVKDKGFGLLIGYLEPSFILPSPMQLSSMLWHRYNVVKQHLEHYLQTAQSIVICAEFWLSQPNQTYLTIMANFIDGEWRRARCILETQQVHENKMESNLGDRLYSVLTDFGMPSKSVFCVMHDSLQDMEVNASQLKCVHGWTSLCCAAHLLHLCVQAGFEVEQVQEALSAARSIVCYFQQDAKATCSLNSKLEAINKTKLKLVMDTGARWITTIEMCECLLDLKWAIMSVLEEHPKGAIMVQNLADHQWKLLQDLMPVMRTLKIATSFLREEQNFSISSLMPCIHGVVTAIGQQSEEASGTIKTVVNNIRSELTQRWGILDDEKLLESPAVVASFLDPRFKEMRFLNPSLRSELHKKIKNMLSQVFNHQSPVSTQFWVPSSDYKAEVSEAASQLSAHKERGPSGQSQSMYDILLGKDPTESMPEIHQQLENYIVEPLCKRSTNPLDWWKNNEHRFPSVARLARQYLAIPATVVPPDQAFAAIESALEHRRGVLAPENLDQILFLHQNFDFLESMRNSGENPNKTVQNQF</sequence>
<dbReference type="SUPFAM" id="SSF140996">
    <property type="entry name" value="Hermes dimerisation domain"/>
    <property type="match status" value="1"/>
</dbReference>
<dbReference type="SUPFAM" id="SSF53098">
    <property type="entry name" value="Ribonuclease H-like"/>
    <property type="match status" value="1"/>
</dbReference>
<dbReference type="GO" id="GO:0003677">
    <property type="term" value="F:DNA binding"/>
    <property type="evidence" value="ECO:0007669"/>
    <property type="project" value="UniProtKB-KW"/>
</dbReference>
<dbReference type="GO" id="GO:0005634">
    <property type="term" value="C:nucleus"/>
    <property type="evidence" value="ECO:0000318"/>
    <property type="project" value="GO_Central"/>
</dbReference>
<dbReference type="InterPro" id="IPR012337">
    <property type="entry name" value="RNaseH-like_sf"/>
</dbReference>
<reference evidence="9" key="2">
    <citation type="submission" date="2025-08" db="UniProtKB">
        <authorList>
            <consortium name="Ensembl"/>
        </authorList>
    </citation>
    <scope>IDENTIFICATION</scope>
</reference>
<dbReference type="InParanoid" id="A0A803TFK5"/>
<evidence type="ECO:0000313" key="9">
    <source>
        <dbReference type="Ensembl" id="ENSACAP00000033995.1"/>
    </source>
</evidence>
<dbReference type="GeneTree" id="ENSGT00940000158431"/>
<keyword evidence="3 7" id="KW-0863">Zinc-finger</keyword>
<keyword evidence="5" id="KW-0238">DNA-binding</keyword>
<dbReference type="PROSITE" id="PS50808">
    <property type="entry name" value="ZF_BED"/>
    <property type="match status" value="1"/>
</dbReference>
<accession>A0A803TFK5</accession>
<feature type="domain" description="BED-type" evidence="8">
    <location>
        <begin position="163"/>
        <end position="206"/>
    </location>
</feature>
<dbReference type="Pfam" id="PF02892">
    <property type="entry name" value="zf-BED"/>
    <property type="match status" value="1"/>
</dbReference>
<dbReference type="PANTHER" id="PTHR46169">
    <property type="entry name" value="DNA REPLICATION-RELATED ELEMENT FACTOR, ISOFORM A"/>
    <property type="match status" value="1"/>
</dbReference>
<evidence type="ECO:0000256" key="5">
    <source>
        <dbReference type="ARBA" id="ARBA00023125"/>
    </source>
</evidence>
<dbReference type="InterPro" id="IPR003656">
    <property type="entry name" value="Znf_BED"/>
</dbReference>
<evidence type="ECO:0000256" key="1">
    <source>
        <dbReference type="ARBA" id="ARBA00004123"/>
    </source>
</evidence>
<dbReference type="KEGG" id="acs:103280980"/>
<evidence type="ECO:0000256" key="4">
    <source>
        <dbReference type="ARBA" id="ARBA00022833"/>
    </source>
</evidence>
<dbReference type="AlphaFoldDB" id="A0A803TFK5"/>
<keyword evidence="4" id="KW-0862">Zinc</keyword>
<dbReference type="InterPro" id="IPR036236">
    <property type="entry name" value="Znf_C2H2_sf"/>
</dbReference>
<dbReference type="InterPro" id="IPR008906">
    <property type="entry name" value="HATC_C_dom"/>
</dbReference>
<dbReference type="SMART" id="SM00614">
    <property type="entry name" value="ZnF_BED"/>
    <property type="match status" value="1"/>
</dbReference>
<keyword evidence="6" id="KW-0539">Nucleus</keyword>
<comment type="subcellular location">
    <subcellularLocation>
        <location evidence="1">Nucleus</location>
    </subcellularLocation>
</comment>
<reference evidence="9" key="3">
    <citation type="submission" date="2025-09" db="UniProtKB">
        <authorList>
            <consortium name="Ensembl"/>
        </authorList>
    </citation>
    <scope>IDENTIFICATION</scope>
</reference>
<dbReference type="Bgee" id="ENSACAG00000029056">
    <property type="expression patterns" value="Expressed in ovary and 12 other cell types or tissues"/>
</dbReference>
<keyword evidence="2" id="KW-0479">Metal-binding</keyword>
<proteinExistence type="predicted"/>
<evidence type="ECO:0000313" key="10">
    <source>
        <dbReference type="Proteomes" id="UP000001646"/>
    </source>
</evidence>
<dbReference type="InterPro" id="IPR052717">
    <property type="entry name" value="Vacuolar_transposase_reg"/>
</dbReference>
<dbReference type="GO" id="GO:0046983">
    <property type="term" value="F:protein dimerization activity"/>
    <property type="evidence" value="ECO:0007669"/>
    <property type="project" value="InterPro"/>
</dbReference>